<protein>
    <submittedName>
        <fullName evidence="2">Uncharacterized protein</fullName>
    </submittedName>
</protein>
<feature type="region of interest" description="Disordered" evidence="1">
    <location>
        <begin position="1"/>
        <end position="94"/>
    </location>
</feature>
<feature type="compositionally biased region" description="Low complexity" evidence="1">
    <location>
        <begin position="40"/>
        <end position="49"/>
    </location>
</feature>
<evidence type="ECO:0000313" key="3">
    <source>
        <dbReference type="Proteomes" id="UP000780801"/>
    </source>
</evidence>
<proteinExistence type="predicted"/>
<comment type="caution">
    <text evidence="2">The sequence shown here is derived from an EMBL/GenBank/DDBJ whole genome shotgun (WGS) entry which is preliminary data.</text>
</comment>
<organism evidence="2 3">
    <name type="scientific">Lunasporangiospora selenospora</name>
    <dbReference type="NCBI Taxonomy" id="979761"/>
    <lineage>
        <taxon>Eukaryota</taxon>
        <taxon>Fungi</taxon>
        <taxon>Fungi incertae sedis</taxon>
        <taxon>Mucoromycota</taxon>
        <taxon>Mortierellomycotina</taxon>
        <taxon>Mortierellomycetes</taxon>
        <taxon>Mortierellales</taxon>
        <taxon>Mortierellaceae</taxon>
        <taxon>Lunasporangiospora</taxon>
    </lineage>
</organism>
<accession>A0A9P6FZR4</accession>
<dbReference type="AlphaFoldDB" id="A0A9P6FZR4"/>
<reference evidence="2" key="1">
    <citation type="journal article" date="2020" name="Fungal Divers.">
        <title>Resolving the Mortierellaceae phylogeny through synthesis of multi-gene phylogenetics and phylogenomics.</title>
        <authorList>
            <person name="Vandepol N."/>
            <person name="Liber J."/>
            <person name="Desiro A."/>
            <person name="Na H."/>
            <person name="Kennedy M."/>
            <person name="Barry K."/>
            <person name="Grigoriev I.V."/>
            <person name="Miller A.N."/>
            <person name="O'Donnell K."/>
            <person name="Stajich J.E."/>
            <person name="Bonito G."/>
        </authorList>
    </citation>
    <scope>NUCLEOTIDE SEQUENCE</scope>
    <source>
        <strain evidence="2">KOD1015</strain>
    </source>
</reference>
<keyword evidence="3" id="KW-1185">Reference proteome</keyword>
<sequence>MEKNLPAGSPAGASIPLNIDQLQAQSIPVSRHDPPLTHQSSTSSVATATPPMGSVSVPRSAGADSLKDKASVIDPESGVPVVEEKTADEILAQT</sequence>
<evidence type="ECO:0000313" key="2">
    <source>
        <dbReference type="EMBL" id="KAF9583701.1"/>
    </source>
</evidence>
<gene>
    <name evidence="2" type="ORF">BGW38_008814</name>
</gene>
<feature type="non-terminal residue" evidence="2">
    <location>
        <position position="94"/>
    </location>
</feature>
<name>A0A9P6FZR4_9FUNG</name>
<dbReference type="EMBL" id="JAABOA010000620">
    <property type="protein sequence ID" value="KAF9583701.1"/>
    <property type="molecule type" value="Genomic_DNA"/>
</dbReference>
<dbReference type="Proteomes" id="UP000780801">
    <property type="component" value="Unassembled WGS sequence"/>
</dbReference>
<evidence type="ECO:0000256" key="1">
    <source>
        <dbReference type="SAM" id="MobiDB-lite"/>
    </source>
</evidence>